<dbReference type="AlphaFoldDB" id="A0ABD3NZE3"/>
<accession>A0ABD3NZE3</accession>
<evidence type="ECO:0000256" key="2">
    <source>
        <dbReference type="SAM" id="Phobius"/>
    </source>
</evidence>
<feature type="region of interest" description="Disordered" evidence="1">
    <location>
        <begin position="502"/>
        <end position="589"/>
    </location>
</feature>
<feature type="compositionally biased region" description="Low complexity" evidence="1">
    <location>
        <begin position="546"/>
        <end position="561"/>
    </location>
</feature>
<feature type="compositionally biased region" description="Acidic residues" evidence="1">
    <location>
        <begin position="521"/>
        <end position="545"/>
    </location>
</feature>
<gene>
    <name evidence="3" type="ORF">HJC23_001444</name>
</gene>
<feature type="transmembrane region" description="Helical" evidence="2">
    <location>
        <begin position="460"/>
        <end position="481"/>
    </location>
</feature>
<dbReference type="Proteomes" id="UP001516023">
    <property type="component" value="Unassembled WGS sequence"/>
</dbReference>
<protein>
    <submittedName>
        <fullName evidence="3">Uncharacterized protein</fullName>
    </submittedName>
</protein>
<proteinExistence type="predicted"/>
<reference evidence="3 4" key="1">
    <citation type="journal article" date="2020" name="G3 (Bethesda)">
        <title>Improved Reference Genome for Cyclotella cryptica CCMP332, a Model for Cell Wall Morphogenesis, Salinity Adaptation, and Lipid Production in Diatoms (Bacillariophyta).</title>
        <authorList>
            <person name="Roberts W.R."/>
            <person name="Downey K.M."/>
            <person name="Ruck E.C."/>
            <person name="Traller J.C."/>
            <person name="Alverson A.J."/>
        </authorList>
    </citation>
    <scope>NUCLEOTIDE SEQUENCE [LARGE SCALE GENOMIC DNA]</scope>
    <source>
        <strain evidence="3 4">CCMP332</strain>
    </source>
</reference>
<evidence type="ECO:0000313" key="3">
    <source>
        <dbReference type="EMBL" id="KAL3781137.1"/>
    </source>
</evidence>
<keyword evidence="2" id="KW-0472">Membrane</keyword>
<comment type="caution">
    <text evidence="3">The sequence shown here is derived from an EMBL/GenBank/DDBJ whole genome shotgun (WGS) entry which is preliminary data.</text>
</comment>
<feature type="region of interest" description="Disordered" evidence="1">
    <location>
        <begin position="230"/>
        <end position="261"/>
    </location>
</feature>
<evidence type="ECO:0000313" key="4">
    <source>
        <dbReference type="Proteomes" id="UP001516023"/>
    </source>
</evidence>
<organism evidence="3 4">
    <name type="scientific">Cyclotella cryptica</name>
    <dbReference type="NCBI Taxonomy" id="29204"/>
    <lineage>
        <taxon>Eukaryota</taxon>
        <taxon>Sar</taxon>
        <taxon>Stramenopiles</taxon>
        <taxon>Ochrophyta</taxon>
        <taxon>Bacillariophyta</taxon>
        <taxon>Coscinodiscophyceae</taxon>
        <taxon>Thalassiosirophycidae</taxon>
        <taxon>Stephanodiscales</taxon>
        <taxon>Stephanodiscaceae</taxon>
        <taxon>Cyclotella</taxon>
    </lineage>
</organism>
<feature type="compositionally biased region" description="Basic and acidic residues" evidence="1">
    <location>
        <begin position="81"/>
        <end position="101"/>
    </location>
</feature>
<name>A0ABD3NZE3_9STRA</name>
<feature type="region of interest" description="Disordered" evidence="1">
    <location>
        <begin position="71"/>
        <end position="107"/>
    </location>
</feature>
<feature type="region of interest" description="Disordered" evidence="1">
    <location>
        <begin position="1"/>
        <end position="21"/>
    </location>
</feature>
<feature type="compositionally biased region" description="Low complexity" evidence="1">
    <location>
        <begin position="132"/>
        <end position="149"/>
    </location>
</feature>
<evidence type="ECO:0000256" key="1">
    <source>
        <dbReference type="SAM" id="MobiDB-lite"/>
    </source>
</evidence>
<dbReference type="EMBL" id="JABMIG020000326">
    <property type="protein sequence ID" value="KAL3781137.1"/>
    <property type="molecule type" value="Genomic_DNA"/>
</dbReference>
<feature type="region of interest" description="Disordered" evidence="1">
    <location>
        <begin position="122"/>
        <end position="149"/>
    </location>
</feature>
<keyword evidence="2" id="KW-0812">Transmembrane</keyword>
<keyword evidence="2" id="KW-1133">Transmembrane helix</keyword>
<feature type="compositionally biased region" description="Acidic residues" evidence="1">
    <location>
        <begin position="580"/>
        <end position="589"/>
    </location>
</feature>
<keyword evidence="4" id="KW-1185">Reference proteome</keyword>
<sequence>MGLTTTTTATERRDVTISTTPSSIDPWQTVLIALTSRSISPTTAYHSIQKGEFVPACSSLWQEDDADAAASTMDAGLHSSSENHLDHTIGEQDGSGKDDTHQTQQQLPEQPEYPFNIAIHSKGHHTPLQPISMPTSSTSPTSPTNPSLSLQFYSDLRSSYHLRSPHDGGGYIPPEIIELHIKHSRENPVSNPDELPEVWLAPPAPGDTASDVEEVTYYGGDDAVELVQRAPNEDGNGDDDATPGNGVDGSSSTCRSIQGKYGERHKNNPGIVLRYQYELIQDLTGVDWTINDRGERDGSEYLVENIIPNLEQGVGDVLVRTFFDECGGGKRRLRRLNSMVVGLDGEPPDFPLEQGECISTYTPSDPLQNYQCHLMEGAVTLYFPPNYSYSTLISAATLSTLGSIKEGMENGELSTASDKILALLFLEKSYNLKPVYPGDEVGFSDARAVETDGGQKNSGLIVGMIFLVLVLMACCIGGLYYKRRSDRELALEQEHRARLADQLSAKTIPASVHSQSRDDREESEDNGTTTSDDDDNGTTTSDDDNGTTTSEENSTTSGSKETTTDSDQEDTSSYSSDSDAVYEDDDDDDFDAMGYGNLFKKKKKRVKKAKNNIVIGGGGDEASVATGATGATGLHSESSQRTVKMKNVVLPSVLDVNINMR</sequence>